<feature type="transmembrane region" description="Helical" evidence="8">
    <location>
        <begin position="369"/>
        <end position="392"/>
    </location>
</feature>
<evidence type="ECO:0000256" key="4">
    <source>
        <dbReference type="ARBA" id="ARBA00022692"/>
    </source>
</evidence>
<feature type="transmembrane region" description="Helical" evidence="8">
    <location>
        <begin position="277"/>
        <end position="297"/>
    </location>
</feature>
<dbReference type="AlphaFoldDB" id="A0A243QB90"/>
<comment type="subcellular location">
    <subcellularLocation>
        <location evidence="1">Cell membrane</location>
        <topology evidence="1">Multi-pass membrane protein</topology>
    </subcellularLocation>
</comment>
<dbReference type="Gene3D" id="1.20.1250.20">
    <property type="entry name" value="MFS general substrate transporter like domains"/>
    <property type="match status" value="2"/>
</dbReference>
<gene>
    <name evidence="10" type="ORF">CA982_14110</name>
</gene>
<feature type="transmembrane region" description="Helical" evidence="8">
    <location>
        <begin position="152"/>
        <end position="179"/>
    </location>
</feature>
<feature type="transmembrane region" description="Helical" evidence="8">
    <location>
        <begin position="55"/>
        <end position="76"/>
    </location>
</feature>
<dbReference type="STRING" id="417102.CA982_14110"/>
<reference evidence="10 11" key="1">
    <citation type="submission" date="2017-05" db="EMBL/GenBank/DDBJ databases">
        <title>Biotechnological potential of actinobacteria isolated from South African environments.</title>
        <authorList>
            <person name="Le Roes-Hill M."/>
            <person name="Prins A."/>
            <person name="Durrell K.A."/>
        </authorList>
    </citation>
    <scope>NUCLEOTIDE SEQUENCE [LARGE SCALE GENOMIC DNA]</scope>
    <source>
        <strain evidence="10">BS2</strain>
    </source>
</reference>
<feature type="region of interest" description="Disordered" evidence="7">
    <location>
        <begin position="427"/>
        <end position="447"/>
    </location>
</feature>
<proteinExistence type="predicted"/>
<feature type="transmembrane region" description="Helical" evidence="8">
    <location>
        <begin position="30"/>
        <end position="49"/>
    </location>
</feature>
<evidence type="ECO:0000313" key="11">
    <source>
        <dbReference type="Proteomes" id="UP000194632"/>
    </source>
</evidence>
<evidence type="ECO:0000259" key="9">
    <source>
        <dbReference type="PROSITE" id="PS50850"/>
    </source>
</evidence>
<protein>
    <submittedName>
        <fullName evidence="10">MFS transporter</fullName>
    </submittedName>
</protein>
<evidence type="ECO:0000256" key="1">
    <source>
        <dbReference type="ARBA" id="ARBA00004651"/>
    </source>
</evidence>
<keyword evidence="6 8" id="KW-0472">Membrane</keyword>
<feature type="transmembrane region" description="Helical" evidence="8">
    <location>
        <begin position="304"/>
        <end position="327"/>
    </location>
</feature>
<sequence length="447" mass="46660">MPKTGPNNNQMAKRAASAALIGTTIEWYDFYIYATASALVFNQVFFPSMPAGLGLLASFTTFWVGFLGRPIGAICFGHLGDRYGRRKVLVTTLLLTGGATTLIGALPTAAAIGIAAPLLLIALRLIQGFALGGEWGGAVLIATEHAAPNRRVLYGTAAQMGAPLGLCLSLAVFVLLSGLSDSQFASWGWRLPFLSSALLLVVGLVIRLRIDESPDMKEVKESGKTSRLPVADLLRSQAGTVALAIGACAIGATSIVFKTTFALSWATTDLNYDRSTFLSLGVLVAVVSIVAMPAGALVAERYGLVRVIMSALVSEAVMLPVMFAFIGTGSVPLAAIGMGLATIPNAIFYGILAGLLAQSFPARYRYTGISLSYQLCGALLVGTTPLIAEFLLQQTGTIASVTVFALIQVALSAGCSWVLLKRRPLPSDSGAHDSTRLADASPPTATA</sequence>
<feature type="transmembrane region" description="Helical" evidence="8">
    <location>
        <begin position="398"/>
        <end position="420"/>
    </location>
</feature>
<dbReference type="PANTHER" id="PTHR43045">
    <property type="entry name" value="SHIKIMATE TRANSPORTER"/>
    <property type="match status" value="1"/>
</dbReference>
<feature type="transmembrane region" description="Helical" evidence="8">
    <location>
        <begin position="333"/>
        <end position="357"/>
    </location>
</feature>
<dbReference type="PANTHER" id="PTHR43045:SF2">
    <property type="entry name" value="INNER MEMBRANE METABOLITE TRANSPORT PROTEIN YHJE"/>
    <property type="match status" value="1"/>
</dbReference>
<feature type="transmembrane region" description="Helical" evidence="8">
    <location>
        <begin position="88"/>
        <end position="106"/>
    </location>
</feature>
<keyword evidence="5 8" id="KW-1133">Transmembrane helix</keyword>
<dbReference type="InterPro" id="IPR020846">
    <property type="entry name" value="MFS_dom"/>
</dbReference>
<dbReference type="PROSITE" id="PS50850">
    <property type="entry name" value="MFS"/>
    <property type="match status" value="1"/>
</dbReference>
<dbReference type="Proteomes" id="UP000194632">
    <property type="component" value="Unassembled WGS sequence"/>
</dbReference>
<dbReference type="InterPro" id="IPR036259">
    <property type="entry name" value="MFS_trans_sf"/>
</dbReference>
<dbReference type="InterPro" id="IPR005828">
    <property type="entry name" value="MFS_sugar_transport-like"/>
</dbReference>
<evidence type="ECO:0000256" key="2">
    <source>
        <dbReference type="ARBA" id="ARBA00022448"/>
    </source>
</evidence>
<evidence type="ECO:0000256" key="6">
    <source>
        <dbReference type="ARBA" id="ARBA00023136"/>
    </source>
</evidence>
<evidence type="ECO:0000256" key="7">
    <source>
        <dbReference type="SAM" id="MobiDB-lite"/>
    </source>
</evidence>
<keyword evidence="2" id="KW-0813">Transport</keyword>
<evidence type="ECO:0000313" key="10">
    <source>
        <dbReference type="EMBL" id="OUC78096.1"/>
    </source>
</evidence>
<name>A0A243QB90_9ACTN</name>
<dbReference type="RefSeq" id="WP_208617949.1">
    <property type="nucleotide sequence ID" value="NZ_NGFO01000015.1"/>
</dbReference>
<feature type="domain" description="Major facilitator superfamily (MFS) profile" evidence="9">
    <location>
        <begin position="15"/>
        <end position="424"/>
    </location>
</feature>
<accession>A0A243QB90</accession>
<evidence type="ECO:0000256" key="5">
    <source>
        <dbReference type="ARBA" id="ARBA00022989"/>
    </source>
</evidence>
<evidence type="ECO:0000256" key="3">
    <source>
        <dbReference type="ARBA" id="ARBA00022475"/>
    </source>
</evidence>
<dbReference type="EMBL" id="NGFO01000015">
    <property type="protein sequence ID" value="OUC78096.1"/>
    <property type="molecule type" value="Genomic_DNA"/>
</dbReference>
<dbReference type="GO" id="GO:0005886">
    <property type="term" value="C:plasma membrane"/>
    <property type="evidence" value="ECO:0007669"/>
    <property type="project" value="UniProtKB-SubCell"/>
</dbReference>
<dbReference type="SUPFAM" id="SSF103473">
    <property type="entry name" value="MFS general substrate transporter"/>
    <property type="match status" value="1"/>
</dbReference>
<organism evidence="10 11">
    <name type="scientific">Gordonia lacunae</name>
    <dbReference type="NCBI Taxonomy" id="417102"/>
    <lineage>
        <taxon>Bacteria</taxon>
        <taxon>Bacillati</taxon>
        <taxon>Actinomycetota</taxon>
        <taxon>Actinomycetes</taxon>
        <taxon>Mycobacteriales</taxon>
        <taxon>Gordoniaceae</taxon>
        <taxon>Gordonia</taxon>
    </lineage>
</organism>
<dbReference type="InterPro" id="IPR005829">
    <property type="entry name" value="Sugar_transporter_CS"/>
</dbReference>
<feature type="transmembrane region" description="Helical" evidence="8">
    <location>
        <begin position="112"/>
        <end position="131"/>
    </location>
</feature>
<dbReference type="PROSITE" id="PS00217">
    <property type="entry name" value="SUGAR_TRANSPORT_2"/>
    <property type="match status" value="1"/>
</dbReference>
<dbReference type="CDD" id="cd17369">
    <property type="entry name" value="MFS_ShiA_like"/>
    <property type="match status" value="1"/>
</dbReference>
<feature type="transmembrane region" description="Helical" evidence="8">
    <location>
        <begin position="191"/>
        <end position="210"/>
    </location>
</feature>
<comment type="caution">
    <text evidence="10">The sequence shown here is derived from an EMBL/GenBank/DDBJ whole genome shotgun (WGS) entry which is preliminary data.</text>
</comment>
<dbReference type="GO" id="GO:0022857">
    <property type="term" value="F:transmembrane transporter activity"/>
    <property type="evidence" value="ECO:0007669"/>
    <property type="project" value="InterPro"/>
</dbReference>
<feature type="transmembrane region" description="Helical" evidence="8">
    <location>
        <begin position="238"/>
        <end position="257"/>
    </location>
</feature>
<keyword evidence="11" id="KW-1185">Reference proteome</keyword>
<evidence type="ECO:0000256" key="8">
    <source>
        <dbReference type="SAM" id="Phobius"/>
    </source>
</evidence>
<keyword evidence="3" id="KW-1003">Cell membrane</keyword>
<keyword evidence="4 8" id="KW-0812">Transmembrane</keyword>
<dbReference type="Pfam" id="PF00083">
    <property type="entry name" value="Sugar_tr"/>
    <property type="match status" value="1"/>
</dbReference>